<organism evidence="2 3">
    <name type="scientific">Erythranthe guttata</name>
    <name type="common">Yellow monkey flower</name>
    <name type="synonym">Mimulus guttatus</name>
    <dbReference type="NCBI Taxonomy" id="4155"/>
    <lineage>
        <taxon>Eukaryota</taxon>
        <taxon>Viridiplantae</taxon>
        <taxon>Streptophyta</taxon>
        <taxon>Embryophyta</taxon>
        <taxon>Tracheophyta</taxon>
        <taxon>Spermatophyta</taxon>
        <taxon>Magnoliopsida</taxon>
        <taxon>eudicotyledons</taxon>
        <taxon>Gunneridae</taxon>
        <taxon>Pentapetalae</taxon>
        <taxon>asterids</taxon>
        <taxon>lamiids</taxon>
        <taxon>Lamiales</taxon>
        <taxon>Phrymaceae</taxon>
        <taxon>Erythranthe</taxon>
    </lineage>
</organism>
<dbReference type="PANTHER" id="PTHR47043">
    <property type="entry name" value="UDP-N-ACETYLGLUCOSAMINE TRANSFERASE SUBUNIT ALG13"/>
    <property type="match status" value="1"/>
</dbReference>
<dbReference type="Gene3D" id="3.40.50.2000">
    <property type="entry name" value="Glycogen Phosphorylase B"/>
    <property type="match status" value="1"/>
</dbReference>
<dbReference type="SUPFAM" id="SSF53756">
    <property type="entry name" value="UDP-Glycosyltransferase/glycogen phosphorylase"/>
    <property type="match status" value="1"/>
</dbReference>
<reference evidence="2 3" key="1">
    <citation type="journal article" date="2013" name="Proc. Natl. Acad. Sci. U.S.A.">
        <title>Fine-scale variation in meiotic recombination in Mimulus inferred from population shotgun sequencing.</title>
        <authorList>
            <person name="Hellsten U."/>
            <person name="Wright K.M."/>
            <person name="Jenkins J."/>
            <person name="Shu S."/>
            <person name="Yuan Y."/>
            <person name="Wessler S.R."/>
            <person name="Schmutz J."/>
            <person name="Willis J.H."/>
            <person name="Rokhsar D.S."/>
        </authorList>
    </citation>
    <scope>NUCLEOTIDE SEQUENCE [LARGE SCALE GENOMIC DNA]</scope>
    <source>
        <strain evidence="3">cv. DUN x IM62</strain>
    </source>
</reference>
<keyword evidence="3" id="KW-1185">Reference proteome</keyword>
<dbReference type="FunFam" id="3.40.50.2000:FF:000161">
    <property type="entry name" value="UDP-N-acetylglucosamine transferase subunit alg13"/>
    <property type="match status" value="1"/>
</dbReference>
<evidence type="ECO:0000259" key="1">
    <source>
        <dbReference type="Pfam" id="PF04101"/>
    </source>
</evidence>
<dbReference type="GO" id="GO:0043541">
    <property type="term" value="C:UDP-N-acetylglucosamine transferase complex"/>
    <property type="evidence" value="ECO:0000318"/>
    <property type="project" value="GO_Central"/>
</dbReference>
<dbReference type="PANTHER" id="PTHR47043:SF1">
    <property type="entry name" value="UDP-N-ACETYLGLUCOSAMINE TRANSFERASE SUBUNIT ALG13"/>
    <property type="match status" value="1"/>
</dbReference>
<dbReference type="STRING" id="4155.A0A022R946"/>
<dbReference type="InterPro" id="IPR007235">
    <property type="entry name" value="Glyco_trans_28_C"/>
</dbReference>
<dbReference type="OMA" id="QYKFRPN"/>
<dbReference type="Pfam" id="PF04101">
    <property type="entry name" value="Glyco_tran_28_C"/>
    <property type="match status" value="1"/>
</dbReference>
<protein>
    <recommendedName>
        <fullName evidence="1">Glycosyl transferase family 28 C-terminal domain-containing protein</fullName>
    </recommendedName>
</protein>
<dbReference type="GO" id="GO:0006488">
    <property type="term" value="P:dolichol-linked oligosaccharide biosynthetic process"/>
    <property type="evidence" value="ECO:0000318"/>
    <property type="project" value="GO_Central"/>
</dbReference>
<gene>
    <name evidence="2" type="ORF">MIMGU_mgv1a014796mg</name>
</gene>
<dbReference type="eggNOG" id="KOG3349">
    <property type="taxonomic scope" value="Eukaryota"/>
</dbReference>
<accession>A0A022R946</accession>
<dbReference type="AlphaFoldDB" id="A0A022R946"/>
<dbReference type="PhylomeDB" id="A0A022R946"/>
<name>A0A022R946_ERYGU</name>
<dbReference type="Proteomes" id="UP000030748">
    <property type="component" value="Unassembled WGS sequence"/>
</dbReference>
<dbReference type="OrthoDB" id="20273at2759"/>
<dbReference type="KEGG" id="egt:105958627"/>
<sequence>MSDANDSSDSKKVVFVTVGTTSFDSLVKSVDTREVKEALFKKGYTHLLIQMGRGSYIPTKSAGEDGSLSVDHFTFSSSIAEFLKSASLVISHAGSGSIFETLKLRKPLIVVVNEDLMDNHQSELAEELAERNHLFCAHPNTLYETVSAMDSDSLVAYQPGNATPVAKFIDRFLGFTDE</sequence>
<dbReference type="InterPro" id="IPR052474">
    <property type="entry name" value="UDP-GlcNAc_transferase"/>
</dbReference>
<dbReference type="EMBL" id="KI630583">
    <property type="protein sequence ID" value="EYU36882.1"/>
    <property type="molecule type" value="Genomic_DNA"/>
</dbReference>
<dbReference type="GO" id="GO:0016758">
    <property type="term" value="F:hexosyltransferase activity"/>
    <property type="evidence" value="ECO:0007669"/>
    <property type="project" value="InterPro"/>
</dbReference>
<proteinExistence type="predicted"/>
<evidence type="ECO:0000313" key="3">
    <source>
        <dbReference type="Proteomes" id="UP000030748"/>
    </source>
</evidence>
<evidence type="ECO:0000313" key="2">
    <source>
        <dbReference type="EMBL" id="EYU36882.1"/>
    </source>
</evidence>
<feature type="domain" description="Glycosyl transferase family 28 C-terminal" evidence="1">
    <location>
        <begin position="13"/>
        <end position="168"/>
    </location>
</feature>